<sequence length="76" mass="7712">MIPIPALSVVTSPVDGRVRTLVAADTLVRRGDVVATVEGAYGPAEVRAACSGRIGGALAGARQTVAAGEGVLWVRR</sequence>
<dbReference type="SUPFAM" id="SSF51230">
    <property type="entry name" value="Single hybrid motif"/>
    <property type="match status" value="1"/>
</dbReference>
<evidence type="ECO:0000313" key="2">
    <source>
        <dbReference type="Proteomes" id="UP000650511"/>
    </source>
</evidence>
<dbReference type="RefSeq" id="WP_130650611.1">
    <property type="nucleotide sequence ID" value="NZ_BMHA01000006.1"/>
</dbReference>
<dbReference type="Proteomes" id="UP000650511">
    <property type="component" value="Unassembled WGS sequence"/>
</dbReference>
<dbReference type="Gene3D" id="2.40.50.100">
    <property type="match status" value="1"/>
</dbReference>
<dbReference type="AlphaFoldDB" id="A0A8J3ES15"/>
<comment type="caution">
    <text evidence="1">The sequence shown here is derived from an EMBL/GenBank/DDBJ whole genome shotgun (WGS) entry which is preliminary data.</text>
</comment>
<reference evidence="1" key="2">
    <citation type="submission" date="2020-09" db="EMBL/GenBank/DDBJ databases">
        <authorList>
            <person name="Sun Q."/>
            <person name="Zhou Y."/>
        </authorList>
    </citation>
    <scope>NUCLEOTIDE SEQUENCE</scope>
    <source>
        <strain evidence="1">CGMCC 1.14988</strain>
    </source>
</reference>
<keyword evidence="2" id="KW-1185">Reference proteome</keyword>
<dbReference type="OrthoDB" id="9914282at2"/>
<evidence type="ECO:0000313" key="1">
    <source>
        <dbReference type="EMBL" id="GGI06252.1"/>
    </source>
</evidence>
<reference evidence="1" key="1">
    <citation type="journal article" date="2014" name="Int. J. Syst. Evol. Microbiol.">
        <title>Complete genome sequence of Corynebacterium casei LMG S-19264T (=DSM 44701T), isolated from a smear-ripened cheese.</title>
        <authorList>
            <consortium name="US DOE Joint Genome Institute (JGI-PGF)"/>
            <person name="Walter F."/>
            <person name="Albersmeier A."/>
            <person name="Kalinowski J."/>
            <person name="Ruckert C."/>
        </authorList>
    </citation>
    <scope>NUCLEOTIDE SEQUENCE</scope>
    <source>
        <strain evidence="1">CGMCC 1.14988</strain>
    </source>
</reference>
<dbReference type="EMBL" id="BMHA01000006">
    <property type="protein sequence ID" value="GGI06252.1"/>
    <property type="molecule type" value="Genomic_DNA"/>
</dbReference>
<organism evidence="1 2">
    <name type="scientific">Egicoccus halophilus</name>
    <dbReference type="NCBI Taxonomy" id="1670830"/>
    <lineage>
        <taxon>Bacteria</taxon>
        <taxon>Bacillati</taxon>
        <taxon>Actinomycetota</taxon>
        <taxon>Nitriliruptoria</taxon>
        <taxon>Egicoccales</taxon>
        <taxon>Egicoccaceae</taxon>
        <taxon>Egicoccus</taxon>
    </lineage>
</organism>
<protein>
    <submittedName>
        <fullName evidence="1">Uncharacterized protein</fullName>
    </submittedName>
</protein>
<dbReference type="InterPro" id="IPR011053">
    <property type="entry name" value="Single_hybrid_motif"/>
</dbReference>
<name>A0A8J3ES15_9ACTN</name>
<accession>A0A8J3ES15</accession>
<proteinExistence type="predicted"/>
<gene>
    <name evidence="1" type="ORF">GCM10011354_18160</name>
</gene>